<evidence type="ECO:0000313" key="3">
    <source>
        <dbReference type="EMBL" id="KAG2959150.1"/>
    </source>
</evidence>
<gene>
    <name evidence="1" type="ORF">PC115_g23035</name>
    <name evidence="2" type="ORF">PC117_g25734</name>
    <name evidence="3" type="ORF">PC118_g23165</name>
    <name evidence="4" type="ORF">PC129_g22804</name>
</gene>
<dbReference type="Proteomes" id="UP000697107">
    <property type="component" value="Unassembled WGS sequence"/>
</dbReference>
<name>A0A8T1AKL3_9STRA</name>
<evidence type="ECO:0000313" key="4">
    <source>
        <dbReference type="EMBL" id="KAG3203636.1"/>
    </source>
</evidence>
<evidence type="ECO:0000313" key="1">
    <source>
        <dbReference type="EMBL" id="KAG2878530.1"/>
    </source>
</evidence>
<dbReference type="EMBL" id="RCMI01002124">
    <property type="protein sequence ID" value="KAG2878530.1"/>
    <property type="molecule type" value="Genomic_DNA"/>
</dbReference>
<dbReference type="Proteomes" id="UP000774804">
    <property type="component" value="Unassembled WGS sequence"/>
</dbReference>
<dbReference type="EMBL" id="RCMV01002258">
    <property type="protein sequence ID" value="KAG3203636.1"/>
    <property type="molecule type" value="Genomic_DNA"/>
</dbReference>
<evidence type="ECO:0000313" key="2">
    <source>
        <dbReference type="EMBL" id="KAG2884780.1"/>
    </source>
</evidence>
<dbReference type="EMBL" id="RCMK01002096">
    <property type="protein sequence ID" value="KAG2884780.1"/>
    <property type="molecule type" value="Genomic_DNA"/>
</dbReference>
<dbReference type="EMBL" id="RCML01002066">
    <property type="protein sequence ID" value="KAG2959150.1"/>
    <property type="molecule type" value="Genomic_DNA"/>
</dbReference>
<reference evidence="2" key="1">
    <citation type="submission" date="2018-10" db="EMBL/GenBank/DDBJ databases">
        <title>Effector identification in a new, highly contiguous assembly of the strawberry crown rot pathogen Phytophthora cactorum.</title>
        <authorList>
            <person name="Armitage A.D."/>
            <person name="Nellist C.F."/>
            <person name="Bates H."/>
            <person name="Vickerstaff R.J."/>
            <person name="Harrison R.J."/>
        </authorList>
    </citation>
    <scope>NUCLEOTIDE SEQUENCE</scope>
    <source>
        <strain evidence="1">4032</strain>
        <strain evidence="2">4040</strain>
        <strain evidence="3">P415</strain>
        <strain evidence="4">P421</strain>
    </source>
</reference>
<dbReference type="Proteomes" id="UP000736787">
    <property type="component" value="Unassembled WGS sequence"/>
</dbReference>
<organism evidence="2 5">
    <name type="scientific">Phytophthora cactorum</name>
    <dbReference type="NCBI Taxonomy" id="29920"/>
    <lineage>
        <taxon>Eukaryota</taxon>
        <taxon>Sar</taxon>
        <taxon>Stramenopiles</taxon>
        <taxon>Oomycota</taxon>
        <taxon>Peronosporomycetes</taxon>
        <taxon>Peronosporales</taxon>
        <taxon>Peronosporaceae</taxon>
        <taxon>Phytophthora</taxon>
    </lineage>
</organism>
<dbReference type="AlphaFoldDB" id="A0A8T1AKL3"/>
<proteinExistence type="predicted"/>
<accession>A0A8T1AKL3</accession>
<comment type="caution">
    <text evidence="2">The sequence shown here is derived from an EMBL/GenBank/DDBJ whole genome shotgun (WGS) entry which is preliminary data.</text>
</comment>
<sequence length="132" mass="14205">MKDVMSKESVINQLGGVLGCRRGSGAALVYTLGKFSRIGGLELVQHGAALSDNERGYDGDLETLQELRSLLPVTLLAVLSPNLCFCPPPPLLQFLLFLRRSETGIGYGGACRPWLSRRERLSSSGTSSKSGH</sequence>
<protein>
    <submittedName>
        <fullName evidence="2">Uncharacterized protein</fullName>
    </submittedName>
</protein>
<evidence type="ECO:0000313" key="5">
    <source>
        <dbReference type="Proteomes" id="UP000736787"/>
    </source>
</evidence>
<dbReference type="PROSITE" id="PS51257">
    <property type="entry name" value="PROKAR_LIPOPROTEIN"/>
    <property type="match status" value="1"/>
</dbReference>
<dbReference type="Proteomes" id="UP000760860">
    <property type="component" value="Unassembled WGS sequence"/>
</dbReference>